<evidence type="ECO:0000256" key="1">
    <source>
        <dbReference type="ARBA" id="ARBA00004370"/>
    </source>
</evidence>
<dbReference type="GO" id="GO:0003993">
    <property type="term" value="F:acid phosphatase activity"/>
    <property type="evidence" value="ECO:0007669"/>
    <property type="project" value="TreeGrafter"/>
</dbReference>
<keyword evidence="6" id="KW-0732">Signal</keyword>
<accession>A0A8J1U2I7</accession>
<comment type="catalytic activity">
    <reaction evidence="10">
        <text>1D-myo-inositol 1,2,5,6-tetrakisphosphate + H2O = 1D-myo-inositol 1,2,6-trisphosphate + phosphate</text>
        <dbReference type="Rhea" id="RHEA:77119"/>
        <dbReference type="ChEBI" id="CHEBI:15377"/>
        <dbReference type="ChEBI" id="CHEBI:43474"/>
        <dbReference type="ChEBI" id="CHEBI:195535"/>
        <dbReference type="ChEBI" id="CHEBI:195537"/>
        <dbReference type="EC" id="3.1.3.62"/>
    </reaction>
    <physiologicalReaction direction="left-to-right" evidence="10">
        <dbReference type="Rhea" id="RHEA:77120"/>
    </physiologicalReaction>
</comment>
<keyword evidence="7" id="KW-0378">Hydrolase</keyword>
<comment type="catalytic activity">
    <reaction evidence="11">
        <text>1D-myo-inositol 1,2,4,5,6-pentakisphosphate + H2O = 1D-myo-inositol 1,2,5,6-tetrakisphosphate + phosphate</text>
        <dbReference type="Rhea" id="RHEA:77115"/>
        <dbReference type="ChEBI" id="CHEBI:15377"/>
        <dbReference type="ChEBI" id="CHEBI:43474"/>
        <dbReference type="ChEBI" id="CHEBI:57798"/>
        <dbReference type="ChEBI" id="CHEBI:195535"/>
        <dbReference type="EC" id="3.1.3.62"/>
    </reaction>
    <physiologicalReaction direction="left-to-right" evidence="11">
        <dbReference type="Rhea" id="RHEA:77116"/>
    </physiologicalReaction>
</comment>
<evidence type="ECO:0000256" key="3">
    <source>
        <dbReference type="ARBA" id="ARBA00012976"/>
    </source>
</evidence>
<dbReference type="Gene3D" id="3.40.50.1240">
    <property type="entry name" value="Phosphoglycerate mutase-like"/>
    <property type="match status" value="1"/>
</dbReference>
<reference evidence="14" key="1">
    <citation type="submission" date="2022-03" db="EMBL/GenBank/DDBJ databases">
        <authorList>
            <person name="Martin C."/>
        </authorList>
    </citation>
    <scope>NUCLEOTIDE SEQUENCE</scope>
</reference>
<protein>
    <recommendedName>
        <fullName evidence="5">Multiple inositol polyphosphate phosphatase 1</fullName>
        <ecNumber evidence="4">3.1.3.62</ecNumber>
        <ecNumber evidence="3">3.1.3.80</ecNumber>
    </recommendedName>
    <alternativeName>
        <fullName evidence="9">2,3-bisphosphoglycerate 3-phosphatase</fullName>
    </alternativeName>
</protein>
<evidence type="ECO:0000256" key="11">
    <source>
        <dbReference type="ARBA" id="ARBA00043671"/>
    </source>
</evidence>
<comment type="similarity">
    <text evidence="2">Belongs to the histidine acid phosphatase family. MINPP1 subfamily.</text>
</comment>
<dbReference type="InterPro" id="IPR000560">
    <property type="entry name" value="His_Pase_clade-2"/>
</dbReference>
<evidence type="ECO:0000313" key="14">
    <source>
        <dbReference type="EMBL" id="CAH1791279.1"/>
    </source>
</evidence>
<name>A0A8J1U2I7_OWEFU</name>
<dbReference type="EC" id="3.1.3.80" evidence="3"/>
<dbReference type="OrthoDB" id="6509975at2759"/>
<dbReference type="SUPFAM" id="SSF53254">
    <property type="entry name" value="Phosphoglycerate mutase-like"/>
    <property type="match status" value="1"/>
</dbReference>
<evidence type="ECO:0000256" key="6">
    <source>
        <dbReference type="ARBA" id="ARBA00022729"/>
    </source>
</evidence>
<keyword evidence="8" id="KW-0472">Membrane</keyword>
<comment type="caution">
    <text evidence="14">The sequence shown here is derived from an EMBL/GenBank/DDBJ whole genome shotgun (WGS) entry which is preliminary data.</text>
</comment>
<dbReference type="PANTHER" id="PTHR20963">
    <property type="entry name" value="MULTIPLE INOSITOL POLYPHOSPHATE PHOSPHATASE-RELATED"/>
    <property type="match status" value="1"/>
</dbReference>
<dbReference type="InterPro" id="IPR029033">
    <property type="entry name" value="His_PPase_superfam"/>
</dbReference>
<keyword evidence="15" id="KW-1185">Reference proteome</keyword>
<comment type="catalytic activity">
    <reaction evidence="12">
        <text>1D-myo-inositol hexakisphosphate + H2O = 1D-myo-inositol 1,2,4,5,6-pentakisphosphate + phosphate</text>
        <dbReference type="Rhea" id="RHEA:16989"/>
        <dbReference type="ChEBI" id="CHEBI:15377"/>
        <dbReference type="ChEBI" id="CHEBI:43474"/>
        <dbReference type="ChEBI" id="CHEBI:57798"/>
        <dbReference type="ChEBI" id="CHEBI:58130"/>
        <dbReference type="EC" id="3.1.3.62"/>
    </reaction>
    <physiologicalReaction direction="left-to-right" evidence="12">
        <dbReference type="Rhea" id="RHEA:16990"/>
    </physiologicalReaction>
</comment>
<evidence type="ECO:0000256" key="13">
    <source>
        <dbReference type="ARBA" id="ARBA00043832"/>
    </source>
</evidence>
<dbReference type="PANTHER" id="PTHR20963:SF8">
    <property type="entry name" value="MULTIPLE INOSITOL POLYPHOSPHATE PHOSPHATASE 1"/>
    <property type="match status" value="1"/>
</dbReference>
<evidence type="ECO:0000256" key="7">
    <source>
        <dbReference type="ARBA" id="ARBA00022801"/>
    </source>
</evidence>
<evidence type="ECO:0000256" key="8">
    <source>
        <dbReference type="ARBA" id="ARBA00023136"/>
    </source>
</evidence>
<evidence type="ECO:0000256" key="10">
    <source>
        <dbReference type="ARBA" id="ARBA00043668"/>
    </source>
</evidence>
<dbReference type="GO" id="GO:0016020">
    <property type="term" value="C:membrane"/>
    <property type="evidence" value="ECO:0007669"/>
    <property type="project" value="UniProtKB-SubCell"/>
</dbReference>
<dbReference type="Pfam" id="PF00328">
    <property type="entry name" value="His_Phos_2"/>
    <property type="match status" value="1"/>
</dbReference>
<proteinExistence type="inferred from homology"/>
<dbReference type="AlphaFoldDB" id="A0A8J1U2I7"/>
<dbReference type="Proteomes" id="UP000749559">
    <property type="component" value="Unassembled WGS sequence"/>
</dbReference>
<comment type="subcellular location">
    <subcellularLocation>
        <location evidence="1">Membrane</location>
    </subcellularLocation>
</comment>
<gene>
    <name evidence="14" type="ORF">OFUS_LOCUS16377</name>
</gene>
<dbReference type="GO" id="GO:0034417">
    <property type="term" value="F:bisphosphoglycerate 3-phosphatase activity"/>
    <property type="evidence" value="ECO:0007669"/>
    <property type="project" value="UniProtKB-EC"/>
</dbReference>
<evidence type="ECO:0000313" key="15">
    <source>
        <dbReference type="Proteomes" id="UP000749559"/>
    </source>
</evidence>
<evidence type="ECO:0000256" key="2">
    <source>
        <dbReference type="ARBA" id="ARBA00008422"/>
    </source>
</evidence>
<organism evidence="14 15">
    <name type="scientific">Owenia fusiformis</name>
    <name type="common">Polychaete worm</name>
    <dbReference type="NCBI Taxonomy" id="6347"/>
    <lineage>
        <taxon>Eukaryota</taxon>
        <taxon>Metazoa</taxon>
        <taxon>Spiralia</taxon>
        <taxon>Lophotrochozoa</taxon>
        <taxon>Annelida</taxon>
        <taxon>Polychaeta</taxon>
        <taxon>Sedentaria</taxon>
        <taxon>Canalipalpata</taxon>
        <taxon>Sabellida</taxon>
        <taxon>Oweniida</taxon>
        <taxon>Oweniidae</taxon>
        <taxon>Owenia</taxon>
    </lineage>
</organism>
<evidence type="ECO:0000256" key="9">
    <source>
        <dbReference type="ARBA" id="ARBA00031642"/>
    </source>
</evidence>
<evidence type="ECO:0000256" key="4">
    <source>
        <dbReference type="ARBA" id="ARBA00013040"/>
    </source>
</evidence>
<evidence type="ECO:0000256" key="12">
    <source>
        <dbReference type="ARBA" id="ARBA00043691"/>
    </source>
</evidence>
<dbReference type="EC" id="3.1.3.62" evidence="4"/>
<evidence type="ECO:0000256" key="5">
    <source>
        <dbReference type="ARBA" id="ARBA00018097"/>
    </source>
</evidence>
<dbReference type="EMBL" id="CAIIXF020000008">
    <property type="protein sequence ID" value="CAH1791279.1"/>
    <property type="molecule type" value="Genomic_DNA"/>
</dbReference>
<sequence>MEQIYAASTILSCLVFILQTLYTTISSNNSDQKCHYHGNESAYRLYSTRTVYGVIHNESADLKDDPPQGCVAQGVYMVSRHGTRFPVIEEIKRMQALLPKIEQDILPHLKKGRLCSEEIQALEQWHLLYQSHVDMNMNLADVGIQEMYGLGNRMQQMFPELLDVKNHNRLVFKHTGKPRVHQSTAVFIQGLSNVAESSPVDEVTESFNMEDLSKNKRLLESIEVCKRNKISFKTREEEPIRRFDAGYQMLDLIASVEARLGLPHDTVTNTDIDVLYDICRYDYAIYRVSPWCAIFSKENLRLLEYRQDLKYHWRYGFADPVNYESSCVLVSDLLQYFKNHKLHAHEAGPHAY</sequence>
<dbReference type="GO" id="GO:0052745">
    <property type="term" value="F:inositol phosphate phosphatase activity"/>
    <property type="evidence" value="ECO:0007669"/>
    <property type="project" value="TreeGrafter"/>
</dbReference>
<comment type="catalytic activity">
    <reaction evidence="13">
        <text>(2R)-2,3-bisphosphoglycerate + H2O = (2R)-2-phosphoglycerate + phosphate</text>
        <dbReference type="Rhea" id="RHEA:27381"/>
        <dbReference type="ChEBI" id="CHEBI:15377"/>
        <dbReference type="ChEBI" id="CHEBI:43474"/>
        <dbReference type="ChEBI" id="CHEBI:58248"/>
        <dbReference type="ChEBI" id="CHEBI:58289"/>
        <dbReference type="EC" id="3.1.3.80"/>
    </reaction>
    <physiologicalReaction direction="left-to-right" evidence="13">
        <dbReference type="Rhea" id="RHEA:27382"/>
    </physiologicalReaction>
</comment>